<feature type="transmembrane region" description="Helical" evidence="6">
    <location>
        <begin position="426"/>
        <end position="443"/>
    </location>
</feature>
<keyword evidence="2" id="KW-1003">Cell membrane</keyword>
<sequence>MPAMKLLQKICSSPTLMTWGSFATNSLSLVVVLPLILIKLNTEEIVVWYLFSTIIGLQILVDLGFSPTFLRVIAYSMGGASSTDLKDFREVSQKKDFQNCQPNWNTVNKICSTMGVIYDRLTIILISLLGVFGTLALLRPISLMPNSQWGWASWAVILLASAVTLKGNIYNSYLQGVNKIALLRRWDIITSLASIITSFLVLGMGGGLLGLVLSNQGWMILKIWRDRYLARTVYEAKFQTFAEKKLNQEIFAAVWPSAWRSGLGVFTAYGLIQLSSVLYAQIGSTGEVASYLLSLRLLQAVRQFSNAPFYSKLPLLAKLRAEGNINQQILLAKRAMTLGYWTYLIGFLILGILSKPLLQLIGSNANFAEPRLWSLMGLSLFAERYGAMHIQLYSTTNHIVWHIVNGVSGVIYVIVSLSLLPKIGVYAFPIGLLAGYLGFYCWYSARYSYKAFGLKFWSFEKSVMLPPLFILLCYTAYSLLNSLGLIT</sequence>
<gene>
    <name evidence="7" type="ORF">EWV63_22065</name>
</gene>
<feature type="transmembrane region" description="Helical" evidence="6">
    <location>
        <begin position="150"/>
        <end position="169"/>
    </location>
</feature>
<evidence type="ECO:0000256" key="1">
    <source>
        <dbReference type="ARBA" id="ARBA00004651"/>
    </source>
</evidence>
<dbReference type="AlphaFoldDB" id="A0A552A7J5"/>
<feature type="transmembrane region" description="Helical" evidence="6">
    <location>
        <begin position="464"/>
        <end position="486"/>
    </location>
</feature>
<feature type="transmembrane region" description="Helical" evidence="6">
    <location>
        <begin position="399"/>
        <end position="420"/>
    </location>
</feature>
<keyword evidence="3 6" id="KW-0812">Transmembrane</keyword>
<evidence type="ECO:0000256" key="2">
    <source>
        <dbReference type="ARBA" id="ARBA00022475"/>
    </source>
</evidence>
<evidence type="ECO:0000256" key="3">
    <source>
        <dbReference type="ARBA" id="ARBA00022692"/>
    </source>
</evidence>
<protein>
    <recommendedName>
        <fullName evidence="9">Polysaccharide biosynthesis protein</fullName>
    </recommendedName>
</protein>
<comment type="caution">
    <text evidence="7">The sequence shown here is derived from an EMBL/GenBank/DDBJ whole genome shotgun (WGS) entry which is preliminary data.</text>
</comment>
<evidence type="ECO:0000313" key="7">
    <source>
        <dbReference type="EMBL" id="TRT81429.1"/>
    </source>
</evidence>
<dbReference type="PANTHER" id="PTHR30250">
    <property type="entry name" value="PST FAMILY PREDICTED COLANIC ACID TRANSPORTER"/>
    <property type="match status" value="1"/>
</dbReference>
<feature type="transmembrane region" description="Helical" evidence="6">
    <location>
        <begin position="16"/>
        <end position="38"/>
    </location>
</feature>
<dbReference type="PANTHER" id="PTHR30250:SF26">
    <property type="entry name" value="PSMA PROTEIN"/>
    <property type="match status" value="1"/>
</dbReference>
<reference evidence="7 8" key="1">
    <citation type="submission" date="2019-01" db="EMBL/GenBank/DDBJ databases">
        <title>Coherence of Microcystis species and biogeography revealed through population genomics.</title>
        <authorList>
            <person name="Perez-Carrascal O.M."/>
            <person name="Terrat Y."/>
            <person name="Giani A."/>
            <person name="Fortin N."/>
            <person name="Tromas N."/>
            <person name="Shapiro B.J."/>
        </authorList>
    </citation>
    <scope>NUCLEOTIDE SEQUENCE [LARGE SCALE GENOMIC DNA]</scope>
    <source>
        <strain evidence="7">Ma_OC_H_19870700_S124</strain>
    </source>
</reference>
<evidence type="ECO:0000313" key="8">
    <source>
        <dbReference type="Proteomes" id="UP000316280"/>
    </source>
</evidence>
<evidence type="ECO:0000256" key="6">
    <source>
        <dbReference type="SAM" id="Phobius"/>
    </source>
</evidence>
<keyword evidence="4 6" id="KW-1133">Transmembrane helix</keyword>
<dbReference type="EMBL" id="SFBR01000213">
    <property type="protein sequence ID" value="TRT81429.1"/>
    <property type="molecule type" value="Genomic_DNA"/>
</dbReference>
<evidence type="ECO:0008006" key="9">
    <source>
        <dbReference type="Google" id="ProtNLM"/>
    </source>
</evidence>
<dbReference type="Proteomes" id="UP000316280">
    <property type="component" value="Unassembled WGS sequence"/>
</dbReference>
<organism evidence="7 8">
    <name type="scientific">Microcystis aeruginosa Ma_OC_H_19870700_S124</name>
    <dbReference type="NCBI Taxonomy" id="2486262"/>
    <lineage>
        <taxon>Bacteria</taxon>
        <taxon>Bacillati</taxon>
        <taxon>Cyanobacteriota</taxon>
        <taxon>Cyanophyceae</taxon>
        <taxon>Oscillatoriophycideae</taxon>
        <taxon>Chroococcales</taxon>
        <taxon>Microcystaceae</taxon>
        <taxon>Microcystis</taxon>
    </lineage>
</organism>
<feature type="transmembrane region" description="Helical" evidence="6">
    <location>
        <begin position="189"/>
        <end position="213"/>
    </location>
</feature>
<feature type="transmembrane region" description="Helical" evidence="6">
    <location>
        <begin position="121"/>
        <end position="138"/>
    </location>
</feature>
<name>A0A552A7J5_MICAE</name>
<proteinExistence type="predicted"/>
<keyword evidence="5 6" id="KW-0472">Membrane</keyword>
<dbReference type="GO" id="GO:0005886">
    <property type="term" value="C:plasma membrane"/>
    <property type="evidence" value="ECO:0007669"/>
    <property type="project" value="UniProtKB-SubCell"/>
</dbReference>
<evidence type="ECO:0000256" key="4">
    <source>
        <dbReference type="ARBA" id="ARBA00022989"/>
    </source>
</evidence>
<dbReference type="InterPro" id="IPR050833">
    <property type="entry name" value="Poly_Biosynth_Transport"/>
</dbReference>
<feature type="transmembrane region" description="Helical" evidence="6">
    <location>
        <begin position="338"/>
        <end position="358"/>
    </location>
</feature>
<feature type="transmembrane region" description="Helical" evidence="6">
    <location>
        <begin position="45"/>
        <end position="65"/>
    </location>
</feature>
<accession>A0A552A7J5</accession>
<evidence type="ECO:0000256" key="5">
    <source>
        <dbReference type="ARBA" id="ARBA00023136"/>
    </source>
</evidence>
<comment type="subcellular location">
    <subcellularLocation>
        <location evidence="1">Cell membrane</location>
        <topology evidence="1">Multi-pass membrane protein</topology>
    </subcellularLocation>
</comment>